<dbReference type="EMBL" id="JAUJFL010000003">
    <property type="protein sequence ID" value="KAK2606640.1"/>
    <property type="molecule type" value="Genomic_DNA"/>
</dbReference>
<reference evidence="2" key="1">
    <citation type="submission" date="2023-06" db="EMBL/GenBank/DDBJ databases">
        <authorList>
            <person name="Noh H."/>
        </authorList>
    </citation>
    <scope>NUCLEOTIDE SEQUENCE</scope>
    <source>
        <strain evidence="2">DUCC20226</strain>
    </source>
</reference>
<dbReference type="Proteomes" id="UP001265746">
    <property type="component" value="Unassembled WGS sequence"/>
</dbReference>
<feature type="compositionally biased region" description="Polar residues" evidence="1">
    <location>
        <begin position="39"/>
        <end position="73"/>
    </location>
</feature>
<sequence>MKHDSSTLQGSAYPVHRSNQQEAPLRGHELHSPPPPPYTSTADDSTSPFVSKNHPSIKNTTSLPTEGGSSSGAYTREPAMSAEPTSPDPWAKYDDVPGCCCSTTGGCCFSSRGGCCFSDTEGCCFSSTKGCCFSSDSACCFSNQGNAVFSFGKSRSR</sequence>
<accession>A0AAD9W5J2</accession>
<proteinExistence type="predicted"/>
<comment type="caution">
    <text evidence="2">The sequence shown here is derived from an EMBL/GenBank/DDBJ whole genome shotgun (WGS) entry which is preliminary data.</text>
</comment>
<protein>
    <submittedName>
        <fullName evidence="2">Uncharacterized protein</fullName>
    </submittedName>
</protein>
<name>A0AAD9W5J2_PHOAM</name>
<feature type="region of interest" description="Disordered" evidence="1">
    <location>
        <begin position="1"/>
        <end position="89"/>
    </location>
</feature>
<keyword evidence="3" id="KW-1185">Reference proteome</keyword>
<evidence type="ECO:0000256" key="1">
    <source>
        <dbReference type="SAM" id="MobiDB-lite"/>
    </source>
</evidence>
<organism evidence="2 3">
    <name type="scientific">Phomopsis amygdali</name>
    <name type="common">Fusicoccum amygdali</name>
    <dbReference type="NCBI Taxonomy" id="1214568"/>
    <lineage>
        <taxon>Eukaryota</taxon>
        <taxon>Fungi</taxon>
        <taxon>Dikarya</taxon>
        <taxon>Ascomycota</taxon>
        <taxon>Pezizomycotina</taxon>
        <taxon>Sordariomycetes</taxon>
        <taxon>Sordariomycetidae</taxon>
        <taxon>Diaporthales</taxon>
        <taxon>Diaporthaceae</taxon>
        <taxon>Diaporthe</taxon>
    </lineage>
</organism>
<dbReference type="AlphaFoldDB" id="A0AAD9W5J2"/>
<evidence type="ECO:0000313" key="3">
    <source>
        <dbReference type="Proteomes" id="UP001265746"/>
    </source>
</evidence>
<evidence type="ECO:0000313" key="2">
    <source>
        <dbReference type="EMBL" id="KAK2606640.1"/>
    </source>
</evidence>
<feature type="compositionally biased region" description="Polar residues" evidence="1">
    <location>
        <begin position="1"/>
        <end position="10"/>
    </location>
</feature>
<gene>
    <name evidence="2" type="ORF">N8I77_005374</name>
</gene>